<dbReference type="SUPFAM" id="SSF53756">
    <property type="entry name" value="UDP-Glycosyltransferase/glycogen phosphorylase"/>
    <property type="match status" value="1"/>
</dbReference>
<gene>
    <name evidence="10" type="primary">murG</name>
    <name evidence="13" type="ORF">COU06_00570</name>
</gene>
<accession>A0A2M6WKN3</accession>
<dbReference type="GO" id="GO:0009252">
    <property type="term" value="P:peptidoglycan biosynthetic process"/>
    <property type="evidence" value="ECO:0007669"/>
    <property type="project" value="UniProtKB-UniRule"/>
</dbReference>
<dbReference type="Pfam" id="PF04101">
    <property type="entry name" value="Glyco_tran_28_C"/>
    <property type="match status" value="1"/>
</dbReference>
<dbReference type="GO" id="GO:0005975">
    <property type="term" value="P:carbohydrate metabolic process"/>
    <property type="evidence" value="ECO:0007669"/>
    <property type="project" value="InterPro"/>
</dbReference>
<evidence type="ECO:0000256" key="3">
    <source>
        <dbReference type="ARBA" id="ARBA00022676"/>
    </source>
</evidence>
<dbReference type="UniPathway" id="UPA00219"/>
<dbReference type="PANTHER" id="PTHR21015">
    <property type="entry name" value="UDP-N-ACETYLGLUCOSAMINE--N-ACETYLMURAMYL-(PENTAPEPTIDE) PYROPHOSPHORYL-UNDECAPRENOL N-ACETYLGLUCOSAMINE TRANSFERASE 1"/>
    <property type="match status" value="1"/>
</dbReference>
<sequence length="381" mass="42669">MNEVRVLLLAGGSGGHFYPLISVAEKLKAKAKELNLVLRLRYFGDPGSYLGLLEDNKVEVSRIVSSKLRRYISIGNVADFFKFFLGFAQSMIKLFFYMPDVVFSKSGPGTLPILLACRWYMIPIVIHESDSVPGAMNRVVGRFASIVELGFTEGSKYFPKAKKINVVGNPIRDEIVTSRSRAESRKNLGVKDEKKIILFIGGSQGAQAINDFILSNSEYLLQNYEIIHQVGVNNYSQYIKEYEFMSKYYTSDIKERYYPYAFLSPSEMADAINASDIVVSRSGSSIFEIAANGKPSILIPLRQSANNHQQENAYIYASSGAGVVIEEENLLRNLFINQVEMIILNKEKYEKMSNSAKSFYQEGAAEKIAEDILALTPLAKV</sequence>
<evidence type="ECO:0000256" key="7">
    <source>
        <dbReference type="ARBA" id="ARBA00023136"/>
    </source>
</evidence>
<keyword evidence="4 10" id="KW-0808">Transferase</keyword>
<feature type="binding site" evidence="10">
    <location>
        <position position="172"/>
    </location>
    <ligand>
        <name>UDP-N-acetyl-alpha-D-glucosamine</name>
        <dbReference type="ChEBI" id="CHEBI:57705"/>
    </ligand>
</feature>
<evidence type="ECO:0000313" key="14">
    <source>
        <dbReference type="Proteomes" id="UP000229112"/>
    </source>
</evidence>
<feature type="domain" description="Glycosyltransferase family 28 N-terminal" evidence="11">
    <location>
        <begin position="6"/>
        <end position="145"/>
    </location>
</feature>
<comment type="caution">
    <text evidence="13">The sequence shown here is derived from an EMBL/GenBank/DDBJ whole genome shotgun (WGS) entry which is preliminary data.</text>
</comment>
<keyword evidence="9 10" id="KW-0961">Cell wall biogenesis/degradation</keyword>
<dbReference type="Gene3D" id="3.40.50.2000">
    <property type="entry name" value="Glycogen Phosphorylase B"/>
    <property type="match status" value="2"/>
</dbReference>
<dbReference type="GO" id="GO:0051301">
    <property type="term" value="P:cell division"/>
    <property type="evidence" value="ECO:0007669"/>
    <property type="project" value="UniProtKB-KW"/>
</dbReference>
<dbReference type="CDD" id="cd03785">
    <property type="entry name" value="GT28_MurG"/>
    <property type="match status" value="1"/>
</dbReference>
<dbReference type="HAMAP" id="MF_00033">
    <property type="entry name" value="MurG"/>
    <property type="match status" value="1"/>
</dbReference>
<evidence type="ECO:0000256" key="10">
    <source>
        <dbReference type="HAMAP-Rule" id="MF_00033"/>
    </source>
</evidence>
<evidence type="ECO:0000259" key="12">
    <source>
        <dbReference type="Pfam" id="PF04101"/>
    </source>
</evidence>
<evidence type="ECO:0000256" key="9">
    <source>
        <dbReference type="ARBA" id="ARBA00023316"/>
    </source>
</evidence>
<organism evidence="13 14">
    <name type="scientific">Candidatus Harrisonbacteria bacterium CG10_big_fil_rev_8_21_14_0_10_38_8</name>
    <dbReference type="NCBI Taxonomy" id="1974582"/>
    <lineage>
        <taxon>Bacteria</taxon>
        <taxon>Candidatus Harrisoniibacteriota</taxon>
    </lineage>
</organism>
<dbReference type="GO" id="GO:0071555">
    <property type="term" value="P:cell wall organization"/>
    <property type="evidence" value="ECO:0007669"/>
    <property type="project" value="UniProtKB-KW"/>
</dbReference>
<evidence type="ECO:0000313" key="13">
    <source>
        <dbReference type="EMBL" id="PIT93355.1"/>
    </source>
</evidence>
<dbReference type="EC" id="2.4.1.227" evidence="10"/>
<keyword evidence="6 10" id="KW-0573">Peptidoglycan synthesis</keyword>
<reference evidence="14" key="1">
    <citation type="submission" date="2017-09" db="EMBL/GenBank/DDBJ databases">
        <title>Depth-based differentiation of microbial function through sediment-hosted aquifers and enrichment of novel symbionts in the deep terrestrial subsurface.</title>
        <authorList>
            <person name="Probst A.J."/>
            <person name="Ladd B."/>
            <person name="Jarett J.K."/>
            <person name="Geller-Mcgrath D.E."/>
            <person name="Sieber C.M.K."/>
            <person name="Emerson J.B."/>
            <person name="Anantharaman K."/>
            <person name="Thomas B.C."/>
            <person name="Malmstrom R."/>
            <person name="Stieglmeier M."/>
            <person name="Klingl A."/>
            <person name="Woyke T."/>
            <person name="Ryan C.M."/>
            <person name="Banfield J.F."/>
        </authorList>
    </citation>
    <scope>NUCLEOTIDE SEQUENCE [LARGE SCALE GENOMIC DNA]</scope>
</reference>
<dbReference type="GO" id="GO:0051991">
    <property type="term" value="F:UDP-N-acetyl-D-glucosamine:N-acetylmuramoyl-L-alanyl-D-glutamyl-meso-2,6-diaminopimelyl-D-alanyl-D-alanine-diphosphoundecaprenol 4-beta-N-acetylglucosaminlytransferase activity"/>
    <property type="evidence" value="ECO:0007669"/>
    <property type="project" value="RHEA"/>
</dbReference>
<feature type="binding site" evidence="10">
    <location>
        <position position="203"/>
    </location>
    <ligand>
        <name>UDP-N-acetyl-alpha-D-glucosamine</name>
        <dbReference type="ChEBI" id="CHEBI:57705"/>
    </ligand>
</feature>
<feature type="domain" description="Glycosyl transferase family 28 C-terminal" evidence="12">
    <location>
        <begin position="196"/>
        <end position="363"/>
    </location>
</feature>
<comment type="similarity">
    <text evidence="10">Belongs to the glycosyltransferase 28 family. MurG subfamily.</text>
</comment>
<evidence type="ECO:0000256" key="5">
    <source>
        <dbReference type="ARBA" id="ARBA00022960"/>
    </source>
</evidence>
<dbReference type="GO" id="GO:0008360">
    <property type="term" value="P:regulation of cell shape"/>
    <property type="evidence" value="ECO:0007669"/>
    <property type="project" value="UniProtKB-KW"/>
</dbReference>
<comment type="function">
    <text evidence="10">Cell wall formation. Catalyzes the transfer of a GlcNAc subunit on undecaprenyl-pyrophosphoryl-MurNAc-pentapeptide (lipid intermediate I) to form undecaprenyl-pyrophosphoryl-MurNAc-(pentapeptide)GlcNAc (lipid intermediate II).</text>
</comment>
<dbReference type="InterPro" id="IPR007235">
    <property type="entry name" value="Glyco_trans_28_C"/>
</dbReference>
<keyword evidence="3 10" id="KW-0328">Glycosyltransferase</keyword>
<comment type="catalytic activity">
    <reaction evidence="10">
        <text>di-trans,octa-cis-undecaprenyl diphospho-N-acetyl-alpha-D-muramoyl-L-alanyl-D-glutamyl-meso-2,6-diaminopimeloyl-D-alanyl-D-alanine + UDP-N-acetyl-alpha-D-glucosamine = di-trans,octa-cis-undecaprenyl diphospho-[N-acetyl-alpha-D-glucosaminyl-(1-&gt;4)]-N-acetyl-alpha-D-muramoyl-L-alanyl-D-glutamyl-meso-2,6-diaminopimeloyl-D-alanyl-D-alanine + UDP + H(+)</text>
        <dbReference type="Rhea" id="RHEA:31227"/>
        <dbReference type="ChEBI" id="CHEBI:15378"/>
        <dbReference type="ChEBI" id="CHEBI:57705"/>
        <dbReference type="ChEBI" id="CHEBI:58223"/>
        <dbReference type="ChEBI" id="CHEBI:61387"/>
        <dbReference type="ChEBI" id="CHEBI:61388"/>
        <dbReference type="EC" id="2.4.1.227"/>
    </reaction>
</comment>
<keyword evidence="5 10" id="KW-0133">Cell shape</keyword>
<evidence type="ECO:0000256" key="8">
    <source>
        <dbReference type="ARBA" id="ARBA00023306"/>
    </source>
</evidence>
<protein>
    <recommendedName>
        <fullName evidence="10">UDP-N-acetylglucosamine--N-acetylmuramyl-(pentapeptide) pyrophosphoryl-undecaprenol N-acetylglucosamine transferase</fullName>
        <ecNumber evidence="10">2.4.1.227</ecNumber>
    </recommendedName>
    <alternativeName>
        <fullName evidence="10">Undecaprenyl-PP-MurNAc-pentapeptide-UDPGlcNAc GlcNAc transferase</fullName>
    </alternativeName>
</protein>
<evidence type="ECO:0000259" key="11">
    <source>
        <dbReference type="Pfam" id="PF03033"/>
    </source>
</evidence>
<dbReference type="Proteomes" id="UP000229112">
    <property type="component" value="Unassembled WGS sequence"/>
</dbReference>
<feature type="binding site" evidence="10">
    <location>
        <position position="309"/>
    </location>
    <ligand>
        <name>UDP-N-acetyl-alpha-D-glucosamine</name>
        <dbReference type="ChEBI" id="CHEBI:57705"/>
    </ligand>
</feature>
<keyword evidence="7 10" id="KW-0472">Membrane</keyword>
<dbReference type="InterPro" id="IPR004276">
    <property type="entry name" value="GlycoTrans_28_N"/>
</dbReference>
<evidence type="ECO:0000256" key="6">
    <source>
        <dbReference type="ARBA" id="ARBA00022984"/>
    </source>
</evidence>
<comment type="pathway">
    <text evidence="10">Cell wall biogenesis; peptidoglycan biosynthesis.</text>
</comment>
<dbReference type="PANTHER" id="PTHR21015:SF22">
    <property type="entry name" value="GLYCOSYLTRANSFERASE"/>
    <property type="match status" value="1"/>
</dbReference>
<comment type="subcellular location">
    <subcellularLocation>
        <location evidence="10">Cell membrane</location>
        <topology evidence="10">Peripheral membrane protein</topology>
        <orientation evidence="10">Cytoplasmic side</orientation>
    </subcellularLocation>
</comment>
<feature type="binding site" evidence="10">
    <location>
        <begin position="13"/>
        <end position="15"/>
    </location>
    <ligand>
        <name>UDP-N-acetyl-alpha-D-glucosamine</name>
        <dbReference type="ChEBI" id="CHEBI:57705"/>
    </ligand>
</feature>
<keyword evidence="2 10" id="KW-0132">Cell division</keyword>
<dbReference type="GO" id="GO:0005886">
    <property type="term" value="C:plasma membrane"/>
    <property type="evidence" value="ECO:0007669"/>
    <property type="project" value="UniProtKB-SubCell"/>
</dbReference>
<dbReference type="AlphaFoldDB" id="A0A2M6WKN3"/>
<keyword evidence="1 10" id="KW-1003">Cell membrane</keyword>
<name>A0A2M6WKN3_9BACT</name>
<comment type="caution">
    <text evidence="10">Lacks conserved residue(s) required for the propagation of feature annotation.</text>
</comment>
<dbReference type="GO" id="GO:0050511">
    <property type="term" value="F:undecaprenyldiphospho-muramoylpentapeptide beta-N-acetylglucosaminyltransferase activity"/>
    <property type="evidence" value="ECO:0007669"/>
    <property type="project" value="UniProtKB-UniRule"/>
</dbReference>
<evidence type="ECO:0000256" key="2">
    <source>
        <dbReference type="ARBA" id="ARBA00022618"/>
    </source>
</evidence>
<dbReference type="InterPro" id="IPR006009">
    <property type="entry name" value="GlcNAc_MurG"/>
</dbReference>
<dbReference type="Pfam" id="PF03033">
    <property type="entry name" value="Glyco_transf_28"/>
    <property type="match status" value="1"/>
</dbReference>
<dbReference type="EMBL" id="PFAY01000003">
    <property type="protein sequence ID" value="PIT93355.1"/>
    <property type="molecule type" value="Genomic_DNA"/>
</dbReference>
<proteinExistence type="inferred from homology"/>
<keyword evidence="8 10" id="KW-0131">Cell cycle</keyword>
<evidence type="ECO:0000256" key="1">
    <source>
        <dbReference type="ARBA" id="ARBA00022475"/>
    </source>
</evidence>
<evidence type="ECO:0000256" key="4">
    <source>
        <dbReference type="ARBA" id="ARBA00022679"/>
    </source>
</evidence>